<evidence type="ECO:0000313" key="2">
    <source>
        <dbReference type="EMBL" id="EDS12422.1"/>
    </source>
</evidence>
<protein>
    <submittedName>
        <fullName evidence="2">Uncharacterized protein</fullName>
    </submittedName>
</protein>
<dbReference type="HOGENOM" id="CLU_2285535_0_0_9"/>
<sequence>MAGNLIVIDPYTVLDGLEPLKLHIIACFWIGFLGIKDGSVTHVDVVKADLIVRVDITQDIHRQHASDDTACDDAHHDQSGNHTADIGKGTANDPADGMLFA</sequence>
<dbReference type="EMBL" id="ABGD02000006">
    <property type="protein sequence ID" value="EDS12422.1"/>
    <property type="molecule type" value="Genomic_DNA"/>
</dbReference>
<evidence type="ECO:0000313" key="3">
    <source>
        <dbReference type="Proteomes" id="UP000003803"/>
    </source>
</evidence>
<dbReference type="AlphaFoldDB" id="B0P7B9"/>
<accession>B0P7B9</accession>
<keyword evidence="3" id="KW-1185">Reference proteome</keyword>
<evidence type="ECO:0000256" key="1">
    <source>
        <dbReference type="SAM" id="MobiDB-lite"/>
    </source>
</evidence>
<feature type="compositionally biased region" description="Basic and acidic residues" evidence="1">
    <location>
        <begin position="65"/>
        <end position="79"/>
    </location>
</feature>
<organism evidence="2 3">
    <name type="scientific">Anaerotruncus colihominis DSM 17241</name>
    <dbReference type="NCBI Taxonomy" id="445972"/>
    <lineage>
        <taxon>Bacteria</taxon>
        <taxon>Bacillati</taxon>
        <taxon>Bacillota</taxon>
        <taxon>Clostridia</taxon>
        <taxon>Eubacteriales</taxon>
        <taxon>Oscillospiraceae</taxon>
        <taxon>Anaerotruncus</taxon>
    </lineage>
</organism>
<dbReference type="Proteomes" id="UP000003803">
    <property type="component" value="Unassembled WGS sequence"/>
</dbReference>
<gene>
    <name evidence="2" type="ORF">ANACOL_00649</name>
</gene>
<reference evidence="2" key="1">
    <citation type="submission" date="2007-11" db="EMBL/GenBank/DDBJ databases">
        <authorList>
            <person name="Fulton L."/>
            <person name="Clifton S."/>
            <person name="Fulton B."/>
            <person name="Xu J."/>
            <person name="Minx P."/>
            <person name="Pepin K.H."/>
            <person name="Johnson M."/>
            <person name="Thiruvilangam P."/>
            <person name="Bhonagiri V."/>
            <person name="Nash W.E."/>
            <person name="Mardis E.R."/>
            <person name="Wilson R.K."/>
        </authorList>
    </citation>
    <scope>NUCLEOTIDE SEQUENCE [LARGE SCALE GENOMIC DNA]</scope>
    <source>
        <strain evidence="2">DSM 17241</strain>
    </source>
</reference>
<name>B0P7B9_9FIRM</name>
<comment type="caution">
    <text evidence="2">The sequence shown here is derived from an EMBL/GenBank/DDBJ whole genome shotgun (WGS) entry which is preliminary data.</text>
</comment>
<reference evidence="2" key="2">
    <citation type="submission" date="2013-09" db="EMBL/GenBank/DDBJ databases">
        <title>Draft genome sequence of Anaerotruncus colihominis(DSM 17241).</title>
        <authorList>
            <person name="Sudarsanam P."/>
            <person name="Ley R."/>
            <person name="Guruge J."/>
            <person name="Turnbaugh P.J."/>
            <person name="Mahowald M."/>
            <person name="Liep D."/>
            <person name="Gordon J."/>
        </authorList>
    </citation>
    <scope>NUCLEOTIDE SEQUENCE</scope>
    <source>
        <strain evidence="2">DSM 17241</strain>
    </source>
</reference>
<feature type="region of interest" description="Disordered" evidence="1">
    <location>
        <begin position="65"/>
        <end position="101"/>
    </location>
</feature>
<proteinExistence type="predicted"/>